<dbReference type="InterPro" id="IPR017520">
    <property type="entry name" value="CHP03086"/>
</dbReference>
<dbReference type="NCBIfam" id="TIGR03083">
    <property type="entry name" value="maleylpyruvate isomerase family mycothiol-dependent enzyme"/>
    <property type="match status" value="1"/>
</dbReference>
<evidence type="ECO:0000313" key="2">
    <source>
        <dbReference type="EMBL" id="SDI60735.1"/>
    </source>
</evidence>
<proteinExistence type="predicted"/>
<sequence length="212" mass="22658">MTDHLDLERADLRSRAPTEAAMVDLGPAARRTACLVAGIGDAQLAAPTPCSEFTLGELLRHVGEMATTFTAAARKRRDASPVREGDDDTASAKALRERVRADVLGLALAWRTPTAWTGETTAAGTRLDSATAGLIALDELVVHGWDIARASGQGFDCDPHSVRFATSFFARLPEPMRHGRFGPPVDPPAHATELERLIALSGRDPVWAPTVT</sequence>
<feature type="domain" description="Mycothiol-dependent maleylpyruvate isomerase metal-binding" evidence="1">
    <location>
        <begin position="26"/>
        <end position="148"/>
    </location>
</feature>
<keyword evidence="3" id="KW-1185">Reference proteome</keyword>
<dbReference type="Proteomes" id="UP000183263">
    <property type="component" value="Unassembled WGS sequence"/>
</dbReference>
<dbReference type="InterPro" id="IPR034660">
    <property type="entry name" value="DinB/YfiT-like"/>
</dbReference>
<dbReference type="AlphaFoldDB" id="A0A1G8LYK2"/>
<dbReference type="Gene3D" id="1.20.120.450">
    <property type="entry name" value="dinb family like domain"/>
    <property type="match status" value="1"/>
</dbReference>
<dbReference type="GO" id="GO:0046872">
    <property type="term" value="F:metal ion binding"/>
    <property type="evidence" value="ECO:0007669"/>
    <property type="project" value="InterPro"/>
</dbReference>
<evidence type="ECO:0000259" key="1">
    <source>
        <dbReference type="Pfam" id="PF11716"/>
    </source>
</evidence>
<name>A0A1G8LYK2_9NOCA</name>
<reference evidence="2 3" key="1">
    <citation type="submission" date="2016-10" db="EMBL/GenBank/DDBJ databases">
        <authorList>
            <person name="de Groot N.N."/>
        </authorList>
    </citation>
    <scope>NUCLEOTIDE SEQUENCE [LARGE SCALE GENOMIC DNA]</scope>
    <source>
        <strain evidence="2 3">DSM 44892</strain>
    </source>
</reference>
<protein>
    <submittedName>
        <fullName evidence="2">TIGR03086 family protein</fullName>
    </submittedName>
</protein>
<dbReference type="RefSeq" id="WP_246442621.1">
    <property type="nucleotide sequence ID" value="NZ_CP048813.1"/>
</dbReference>
<dbReference type="InterPro" id="IPR024344">
    <property type="entry name" value="MDMPI_metal-binding"/>
</dbReference>
<gene>
    <name evidence="2" type="ORF">SAMN05444695_10947</name>
</gene>
<accession>A0A1G8LYK2</accession>
<dbReference type="EMBL" id="FNDN01000009">
    <property type="protein sequence ID" value="SDI60735.1"/>
    <property type="molecule type" value="Genomic_DNA"/>
</dbReference>
<dbReference type="Pfam" id="PF11716">
    <property type="entry name" value="MDMPI_N"/>
    <property type="match status" value="1"/>
</dbReference>
<evidence type="ECO:0000313" key="3">
    <source>
        <dbReference type="Proteomes" id="UP000183263"/>
    </source>
</evidence>
<organism evidence="2 3">
    <name type="scientific">Rhodococcus triatomae</name>
    <dbReference type="NCBI Taxonomy" id="300028"/>
    <lineage>
        <taxon>Bacteria</taxon>
        <taxon>Bacillati</taxon>
        <taxon>Actinomycetota</taxon>
        <taxon>Actinomycetes</taxon>
        <taxon>Mycobacteriales</taxon>
        <taxon>Nocardiaceae</taxon>
        <taxon>Rhodococcus</taxon>
    </lineage>
</organism>
<dbReference type="NCBIfam" id="TIGR03086">
    <property type="entry name" value="TIGR03086 family metal-binding protein"/>
    <property type="match status" value="1"/>
</dbReference>
<dbReference type="SUPFAM" id="SSF109854">
    <property type="entry name" value="DinB/YfiT-like putative metalloenzymes"/>
    <property type="match status" value="1"/>
</dbReference>
<dbReference type="InterPro" id="IPR017517">
    <property type="entry name" value="Maleyloyr_isom"/>
</dbReference>